<dbReference type="Pfam" id="PF01266">
    <property type="entry name" value="DAO"/>
    <property type="match status" value="1"/>
</dbReference>
<dbReference type="NCBIfam" id="NF001933">
    <property type="entry name" value="PRK00711.1"/>
    <property type="match status" value="1"/>
</dbReference>
<feature type="domain" description="FAD dependent oxidoreductase" evidence="3">
    <location>
        <begin position="3"/>
        <end position="395"/>
    </location>
</feature>
<proteinExistence type="inferred from homology"/>
<evidence type="ECO:0000256" key="1">
    <source>
        <dbReference type="ARBA" id="ARBA00009410"/>
    </source>
</evidence>
<dbReference type="RefSeq" id="WP_266122322.1">
    <property type="nucleotide sequence ID" value="NZ_JAJHNU010000001.1"/>
</dbReference>
<dbReference type="EMBL" id="JAJHNU010000001">
    <property type="protein sequence ID" value="MDN4120359.1"/>
    <property type="molecule type" value="Genomic_DNA"/>
</dbReference>
<dbReference type="EC" id="1.4.99.-" evidence="4"/>
<dbReference type="Proteomes" id="UP001168613">
    <property type="component" value="Unassembled WGS sequence"/>
</dbReference>
<dbReference type="PANTHER" id="PTHR13847:SF280">
    <property type="entry name" value="D-AMINO ACID DEHYDROGENASE"/>
    <property type="match status" value="1"/>
</dbReference>
<keyword evidence="5" id="KW-1185">Reference proteome</keyword>
<dbReference type="SUPFAM" id="SSF51905">
    <property type="entry name" value="FAD/NAD(P)-binding domain"/>
    <property type="match status" value="1"/>
</dbReference>
<name>A0ABT8EGF0_9BURK</name>
<dbReference type="Gene3D" id="3.50.50.60">
    <property type="entry name" value="FAD/NAD(P)-binding domain"/>
    <property type="match status" value="2"/>
</dbReference>
<evidence type="ECO:0000259" key="3">
    <source>
        <dbReference type="Pfam" id="PF01266"/>
    </source>
</evidence>
<reference evidence="4" key="1">
    <citation type="submission" date="2021-11" db="EMBL/GenBank/DDBJ databases">
        <title>Draft genome sequence of Alcaligenes endophyticus type strain CCUG 75668T.</title>
        <authorList>
            <person name="Salva-Serra F."/>
            <person name="Duran R.E."/>
            <person name="Seeger M."/>
            <person name="Moore E.R.B."/>
            <person name="Jaen-Luchoro D."/>
        </authorList>
    </citation>
    <scope>NUCLEOTIDE SEQUENCE</scope>
    <source>
        <strain evidence="4">CCUG 75668</strain>
    </source>
</reference>
<organism evidence="4 5">
    <name type="scientific">Alcaligenes endophyticus</name>
    <dbReference type="NCBI Taxonomy" id="1929088"/>
    <lineage>
        <taxon>Bacteria</taxon>
        <taxon>Pseudomonadati</taxon>
        <taxon>Pseudomonadota</taxon>
        <taxon>Betaproteobacteria</taxon>
        <taxon>Burkholderiales</taxon>
        <taxon>Alcaligenaceae</taxon>
        <taxon>Alcaligenes</taxon>
    </lineage>
</organism>
<dbReference type="Gene3D" id="3.30.9.10">
    <property type="entry name" value="D-Amino Acid Oxidase, subunit A, domain 2"/>
    <property type="match status" value="1"/>
</dbReference>
<gene>
    <name evidence="4" type="ORF">LMS43_03540</name>
</gene>
<protein>
    <submittedName>
        <fullName evidence="4">D-amino acid dehydrogenase</fullName>
        <ecNumber evidence="4">1.4.99.-</ecNumber>
    </submittedName>
</protein>
<dbReference type="InterPro" id="IPR036188">
    <property type="entry name" value="FAD/NAD-bd_sf"/>
</dbReference>
<comment type="similarity">
    <text evidence="1">Belongs to the DadA oxidoreductase family.</text>
</comment>
<evidence type="ECO:0000256" key="2">
    <source>
        <dbReference type="ARBA" id="ARBA00023002"/>
    </source>
</evidence>
<sequence>MKTIVMGAGLAGVTTAWYLAAQGRQVTVIDRQSLAASETSYANAGMIAPGHAYTWASPRAPGILWRSLRDDSQALLLKPKLDPHMWAWLVKFLLNCTAEKAHNNTARKLVLCRYSQNELRTLTQSIGLEYDLLSTGALYLYRNEALLEKGIANMRILTDGGMTLRGISREEALKLEPALVNSQFAGAIHSPTDESGDARMFTRNLAQKCAAAGVEFMMDTAIQRIEAQGDRIVGIHTNKGLVTGDEYVLAMGCDSPLISRSLGYHLPIYPVKGYSVTFPIREDDEAPSMSGVDEQALVAWARYGNRLRLTSTAEFTGYDRSHTPVNFAPMLKVAKQLFPNGADYSQPDYWAGLRPMTPEGTPILGKSRHRNLYLNTGHGHMGWTMACGTARVVTDIMQGKQPEIDITGMTLK</sequence>
<evidence type="ECO:0000313" key="5">
    <source>
        <dbReference type="Proteomes" id="UP001168613"/>
    </source>
</evidence>
<accession>A0ABT8EGF0</accession>
<keyword evidence="2 4" id="KW-0560">Oxidoreductase</keyword>
<dbReference type="GO" id="GO:0016491">
    <property type="term" value="F:oxidoreductase activity"/>
    <property type="evidence" value="ECO:0007669"/>
    <property type="project" value="UniProtKB-KW"/>
</dbReference>
<dbReference type="PANTHER" id="PTHR13847">
    <property type="entry name" value="SARCOSINE DEHYDROGENASE-RELATED"/>
    <property type="match status" value="1"/>
</dbReference>
<evidence type="ECO:0000313" key="4">
    <source>
        <dbReference type="EMBL" id="MDN4120359.1"/>
    </source>
</evidence>
<dbReference type="InterPro" id="IPR006076">
    <property type="entry name" value="FAD-dep_OxRdtase"/>
</dbReference>
<dbReference type="SUPFAM" id="SSF54373">
    <property type="entry name" value="FAD-linked reductases, C-terminal domain"/>
    <property type="match status" value="1"/>
</dbReference>
<comment type="caution">
    <text evidence="4">The sequence shown here is derived from an EMBL/GenBank/DDBJ whole genome shotgun (WGS) entry which is preliminary data.</text>
</comment>